<organism evidence="3">
    <name type="scientific">Arthroderma gypseum (strain ATCC MYA-4604 / CBS 118893)</name>
    <name type="common">Microsporum gypseum</name>
    <dbReference type="NCBI Taxonomy" id="535722"/>
    <lineage>
        <taxon>Eukaryota</taxon>
        <taxon>Fungi</taxon>
        <taxon>Dikarya</taxon>
        <taxon>Ascomycota</taxon>
        <taxon>Pezizomycotina</taxon>
        <taxon>Eurotiomycetes</taxon>
        <taxon>Eurotiomycetidae</taxon>
        <taxon>Onygenales</taxon>
        <taxon>Arthrodermataceae</taxon>
        <taxon>Nannizzia</taxon>
    </lineage>
</organism>
<evidence type="ECO:0008006" key="4">
    <source>
        <dbReference type="Google" id="ProtNLM"/>
    </source>
</evidence>
<feature type="chain" id="PRO_5003190570" description="Ricin B lectin domain-containing protein" evidence="1">
    <location>
        <begin position="21"/>
        <end position="175"/>
    </location>
</feature>
<evidence type="ECO:0000313" key="3">
    <source>
        <dbReference type="Proteomes" id="UP000002669"/>
    </source>
</evidence>
<dbReference type="eggNOG" id="ENOG502R9NX">
    <property type="taxonomic scope" value="Eukaryota"/>
</dbReference>
<dbReference type="Proteomes" id="UP000002669">
    <property type="component" value="Unassembled WGS sequence"/>
</dbReference>
<evidence type="ECO:0000313" key="2">
    <source>
        <dbReference type="EMBL" id="EFR01035.1"/>
    </source>
</evidence>
<evidence type="ECO:0000256" key="1">
    <source>
        <dbReference type="SAM" id="SignalP"/>
    </source>
</evidence>
<reference evidence="3" key="1">
    <citation type="journal article" date="2012" name="MBio">
        <title>Comparative genome analysis of Trichophyton rubrum and related dermatophytes reveals candidate genes involved in infection.</title>
        <authorList>
            <person name="Martinez D.A."/>
            <person name="Oliver B.G."/>
            <person name="Graeser Y."/>
            <person name="Goldberg J.M."/>
            <person name="Li W."/>
            <person name="Martinez-Rossi N.M."/>
            <person name="Monod M."/>
            <person name="Shelest E."/>
            <person name="Barton R.C."/>
            <person name="Birch E."/>
            <person name="Brakhage A.A."/>
            <person name="Chen Z."/>
            <person name="Gurr S.J."/>
            <person name="Heiman D."/>
            <person name="Heitman J."/>
            <person name="Kosti I."/>
            <person name="Rossi A."/>
            <person name="Saif S."/>
            <person name="Samalova M."/>
            <person name="Saunders C.W."/>
            <person name="Shea T."/>
            <person name="Summerbell R.C."/>
            <person name="Xu J."/>
            <person name="Young S."/>
            <person name="Zeng Q."/>
            <person name="Birren B.W."/>
            <person name="Cuomo C.A."/>
            <person name="White T.C."/>
        </authorList>
    </citation>
    <scope>NUCLEOTIDE SEQUENCE [LARGE SCALE GENOMIC DNA]</scope>
    <source>
        <strain evidence="3">ATCC MYA-4604 / CBS 118893</strain>
    </source>
</reference>
<proteinExistence type="predicted"/>
<accession>E4UUR8</accession>
<dbReference type="AlphaFoldDB" id="E4UUR8"/>
<keyword evidence="3" id="KW-1185">Reference proteome</keyword>
<dbReference type="VEuPathDB" id="FungiDB:MGYG_04038"/>
<dbReference type="OrthoDB" id="4167866at2759"/>
<name>E4UUR8_ARTGP</name>
<dbReference type="HOGENOM" id="CLU_105108_0_0_1"/>
<feature type="signal peptide" evidence="1">
    <location>
        <begin position="1"/>
        <end position="20"/>
    </location>
</feature>
<dbReference type="InParanoid" id="E4UUR8"/>
<dbReference type="EMBL" id="DS989824">
    <property type="protein sequence ID" value="EFR01035.1"/>
    <property type="molecule type" value="Genomic_DNA"/>
</dbReference>
<protein>
    <recommendedName>
        <fullName evidence="4">Ricin B lectin domain-containing protein</fullName>
    </recommendedName>
</protein>
<gene>
    <name evidence="2" type="ORF">MGYG_04038</name>
</gene>
<sequence>MQFLLFVIATTCAFTASVSAQSPKLYTLITSKQYGLNLTLNADTGAVEFERGSFYRHWTDHPVSKGAHNWHCFRGRQQYELNIIWWIRFQNHVAGESATVPQDDGYAPSIFDVETDGDISYLISLETPNPGERLAWTIERNNKTENAELKLQPYKRLPSQQFTITQEPGDDKFPP</sequence>
<dbReference type="GeneID" id="10029149"/>
<dbReference type="OMA" id="AWTIERN"/>
<keyword evidence="1" id="KW-0732">Signal</keyword>
<dbReference type="RefSeq" id="XP_003173865.1">
    <property type="nucleotide sequence ID" value="XM_003173817.1"/>
</dbReference>